<name>A0AA86Q5X1_9EUKA</name>
<reference evidence="1" key="1">
    <citation type="submission" date="2023-06" db="EMBL/GenBank/DDBJ databases">
        <authorList>
            <person name="Kurt Z."/>
        </authorList>
    </citation>
    <scope>NUCLEOTIDE SEQUENCE</scope>
</reference>
<accession>A0AA86Q5X1</accession>
<sequence length="136" mass="16344">MKIFHTRGEMNRKVFGSPIKELKHFMELHNHTKAILNWIQTEHNVQNNFFIQDDDFQSIEFIPSRDTADNLFSIGQESKVSFCNARQSLENFFTAQRLDRIMSRCSEYQEVYMEIQNDNPTFFQQHRLIPFNFDDE</sequence>
<evidence type="ECO:0000313" key="3">
    <source>
        <dbReference type="Proteomes" id="UP001642409"/>
    </source>
</evidence>
<organism evidence="1">
    <name type="scientific">Hexamita inflata</name>
    <dbReference type="NCBI Taxonomy" id="28002"/>
    <lineage>
        <taxon>Eukaryota</taxon>
        <taxon>Metamonada</taxon>
        <taxon>Diplomonadida</taxon>
        <taxon>Hexamitidae</taxon>
        <taxon>Hexamitinae</taxon>
        <taxon>Hexamita</taxon>
    </lineage>
</organism>
<dbReference type="EMBL" id="CATOUU010000807">
    <property type="protein sequence ID" value="CAI9950178.1"/>
    <property type="molecule type" value="Genomic_DNA"/>
</dbReference>
<comment type="caution">
    <text evidence="1">The sequence shown here is derived from an EMBL/GenBank/DDBJ whole genome shotgun (WGS) entry which is preliminary data.</text>
</comment>
<proteinExistence type="predicted"/>
<gene>
    <name evidence="1" type="ORF">HINF_LOCUS37823</name>
    <name evidence="2" type="ORF">HINF_LOCUS40529</name>
</gene>
<reference evidence="2 3" key="2">
    <citation type="submission" date="2024-07" db="EMBL/GenBank/DDBJ databases">
        <authorList>
            <person name="Akdeniz Z."/>
        </authorList>
    </citation>
    <scope>NUCLEOTIDE SEQUENCE [LARGE SCALE GENOMIC DNA]</scope>
</reference>
<evidence type="ECO:0000313" key="2">
    <source>
        <dbReference type="EMBL" id="CAL6044379.1"/>
    </source>
</evidence>
<dbReference type="Proteomes" id="UP001642409">
    <property type="component" value="Unassembled WGS sequence"/>
</dbReference>
<protein>
    <submittedName>
        <fullName evidence="2">Hypothetical_protein</fullName>
    </submittedName>
</protein>
<keyword evidence="3" id="KW-1185">Reference proteome</keyword>
<dbReference type="AlphaFoldDB" id="A0AA86Q5X1"/>
<evidence type="ECO:0000313" key="1">
    <source>
        <dbReference type="EMBL" id="CAI9950178.1"/>
    </source>
</evidence>
<dbReference type="EMBL" id="CAXDID020000160">
    <property type="protein sequence ID" value="CAL6044379.1"/>
    <property type="molecule type" value="Genomic_DNA"/>
</dbReference>